<feature type="compositionally biased region" description="Low complexity" evidence="7">
    <location>
        <begin position="1248"/>
        <end position="1265"/>
    </location>
</feature>
<feature type="region of interest" description="Disordered" evidence="7">
    <location>
        <begin position="2027"/>
        <end position="2078"/>
    </location>
</feature>
<keyword evidence="11" id="KW-1185">Reference proteome</keyword>
<evidence type="ECO:0000256" key="4">
    <source>
        <dbReference type="ARBA" id="ARBA00040972"/>
    </source>
</evidence>
<feature type="compositionally biased region" description="Basic and acidic residues" evidence="7">
    <location>
        <begin position="1567"/>
        <end position="1578"/>
    </location>
</feature>
<feature type="region of interest" description="Disordered" evidence="7">
    <location>
        <begin position="1877"/>
        <end position="1917"/>
    </location>
</feature>
<feature type="region of interest" description="Disordered" evidence="7">
    <location>
        <begin position="1466"/>
        <end position="1547"/>
    </location>
</feature>
<feature type="region of interest" description="Disordered" evidence="7">
    <location>
        <begin position="1091"/>
        <end position="1131"/>
    </location>
</feature>
<feature type="region of interest" description="Disordered" evidence="7">
    <location>
        <begin position="1644"/>
        <end position="1679"/>
    </location>
</feature>
<dbReference type="Pfam" id="PF04051">
    <property type="entry name" value="TRAPP"/>
    <property type="match status" value="1"/>
</dbReference>
<protein>
    <recommendedName>
        <fullName evidence="4">N-terminal kinase-like protein</fullName>
    </recommendedName>
    <alternativeName>
        <fullName evidence="5">SCY1-like protein 1</fullName>
    </alternativeName>
</protein>
<dbReference type="OrthoDB" id="5918766at2759"/>
<dbReference type="InterPro" id="IPR016024">
    <property type="entry name" value="ARM-type_fold"/>
</dbReference>
<feature type="region of interest" description="Disordered" evidence="7">
    <location>
        <begin position="1345"/>
        <end position="1365"/>
    </location>
</feature>
<dbReference type="Gene3D" id="3.30.1380.20">
    <property type="entry name" value="Trafficking protein particle complex subunit 3"/>
    <property type="match status" value="1"/>
</dbReference>
<dbReference type="PROSITE" id="PS50011">
    <property type="entry name" value="PROTEIN_KINASE_DOM"/>
    <property type="match status" value="1"/>
</dbReference>
<evidence type="ECO:0000313" key="10">
    <source>
        <dbReference type="EMBL" id="KRY85874.1"/>
    </source>
</evidence>
<dbReference type="SUPFAM" id="SSF111126">
    <property type="entry name" value="Ligand-binding domain in the NO signalling and Golgi transport"/>
    <property type="match status" value="1"/>
</dbReference>
<dbReference type="PROSITE" id="PS50106">
    <property type="entry name" value="PDZ"/>
    <property type="match status" value="1"/>
</dbReference>
<evidence type="ECO:0000259" key="8">
    <source>
        <dbReference type="PROSITE" id="PS50011"/>
    </source>
</evidence>
<feature type="region of interest" description="Disordered" evidence="7">
    <location>
        <begin position="1248"/>
        <end position="1286"/>
    </location>
</feature>
<dbReference type="SMART" id="SM00228">
    <property type="entry name" value="PDZ"/>
    <property type="match status" value="1"/>
</dbReference>
<comment type="similarity">
    <text evidence="2">Belongs to the TRAPP small subunits family. BET3 subfamily.</text>
</comment>
<feature type="region of interest" description="Disordered" evidence="7">
    <location>
        <begin position="1414"/>
        <end position="1440"/>
    </location>
</feature>
<comment type="function">
    <text evidence="6">Regulates COPI-mediated retrograde protein traffic at the interface between the Golgi apparatus and the endoplasmic reticulum. Involved in the maintenance of the Golgi apparatus morphology.</text>
</comment>
<feature type="compositionally biased region" description="Polar residues" evidence="7">
    <location>
        <begin position="1670"/>
        <end position="1679"/>
    </location>
</feature>
<feature type="compositionally biased region" description="Acidic residues" evidence="7">
    <location>
        <begin position="1114"/>
        <end position="1127"/>
    </location>
</feature>
<feature type="domain" description="PDZ" evidence="9">
    <location>
        <begin position="437"/>
        <end position="521"/>
    </location>
</feature>
<dbReference type="InterPro" id="IPR037992">
    <property type="entry name" value="TRAPPC6/Trs33"/>
</dbReference>
<feature type="region of interest" description="Disordered" evidence="7">
    <location>
        <begin position="1768"/>
        <end position="1804"/>
    </location>
</feature>
<dbReference type="GO" id="GO:0004672">
    <property type="term" value="F:protein kinase activity"/>
    <property type="evidence" value="ECO:0007669"/>
    <property type="project" value="InterPro"/>
</dbReference>
<feature type="non-terminal residue" evidence="10">
    <location>
        <position position="2103"/>
    </location>
</feature>
<name>A0A0V1FIT8_TRIPS</name>
<evidence type="ECO:0000256" key="3">
    <source>
        <dbReference type="ARBA" id="ARBA00038349"/>
    </source>
</evidence>
<dbReference type="InterPro" id="IPR000719">
    <property type="entry name" value="Prot_kinase_dom"/>
</dbReference>
<dbReference type="GO" id="GO:0048193">
    <property type="term" value="P:Golgi vesicle transport"/>
    <property type="evidence" value="ECO:0007669"/>
    <property type="project" value="InterPro"/>
</dbReference>
<feature type="compositionally biased region" description="Low complexity" evidence="7">
    <location>
        <begin position="727"/>
        <end position="736"/>
    </location>
</feature>
<dbReference type="GO" id="GO:0005524">
    <property type="term" value="F:ATP binding"/>
    <property type="evidence" value="ECO:0007669"/>
    <property type="project" value="InterPro"/>
</dbReference>
<evidence type="ECO:0000256" key="2">
    <source>
        <dbReference type="ARBA" id="ARBA00006218"/>
    </source>
</evidence>
<dbReference type="Gene3D" id="1.10.510.10">
    <property type="entry name" value="Transferase(Phosphotransferase) domain 1"/>
    <property type="match status" value="1"/>
</dbReference>
<dbReference type="InterPro" id="IPR001478">
    <property type="entry name" value="PDZ"/>
</dbReference>
<comment type="subcellular location">
    <subcellularLocation>
        <location evidence="1">Golgi apparatus</location>
        <location evidence="1">cis-Golgi network</location>
    </subcellularLocation>
</comment>
<dbReference type="InterPro" id="IPR024096">
    <property type="entry name" value="NO_sig/Golgi_transp_ligand-bd"/>
</dbReference>
<keyword evidence="10" id="KW-0418">Kinase</keyword>
<comment type="similarity">
    <text evidence="3">Belongs to the protein kinase superfamily.</text>
</comment>
<evidence type="ECO:0000259" key="9">
    <source>
        <dbReference type="PROSITE" id="PS50106"/>
    </source>
</evidence>
<dbReference type="SUPFAM" id="SSF56112">
    <property type="entry name" value="Protein kinase-like (PK-like)"/>
    <property type="match status" value="1"/>
</dbReference>
<dbReference type="CDD" id="cd14944">
    <property type="entry name" value="TRAPPC6A_Trs33"/>
    <property type="match status" value="1"/>
</dbReference>
<feature type="compositionally biased region" description="Basic and acidic residues" evidence="7">
    <location>
        <begin position="705"/>
        <end position="716"/>
    </location>
</feature>
<feature type="domain" description="Protein kinase" evidence="8">
    <location>
        <begin position="22"/>
        <end position="378"/>
    </location>
</feature>
<feature type="region of interest" description="Disordered" evidence="7">
    <location>
        <begin position="705"/>
        <end position="736"/>
    </location>
</feature>
<sequence length="2103" mass="233040">MTSMFTALFSRDPVKEFPFDLLNKYPDVEQFSVFSLYSGKSRTTQEDVSIFCANLKDLGYLLAQKAAACLKKIKTLRHPSILLYLDSIQTDTLIYIVTEAVVPFTSYVRNLKEFSNFKEVASWGLYSVANAVSFLSQDVKCVHNNINCHSIYVNKSGEWKLFGFEYLISYEDEPEALQKPGEFEQYAAPEVRDGRVVLKNNWTVDAYGYGCFVWEVFNGPLSDASLLKNPNSIPKEIQKDVRLLLHPAISSRLSVGDFVRRNRVTGGFFTNPVVDNLLFLEEFHLKDSNEQCAMLNSLSNILDQFPKDIQVHKILSRINEMIKFSNVGCSAIPALIKIGKLLGEEEYQIHVIPSVVAMFASQDRITRVRLLEQLEHFIDHLKPDVVNEKIFPPLVTGLLDTSASIREHTMKSLLPMESTTSAFGQPAGAAFRCVCIPVELVKQRSVDADGETQYRCGFRIGGGIDQDPAQSPAGYPDSGIYITSVEPGGAAEQCGLRKDDKILQANGCDLTMATHEQAASVQIAPKLNYKNLNENLTRHFLRILIKDEQPGIRTNCCIALGKIAPYLQPEVRQKILIPSFCRSMKDPFPPARIAGILALSATEQFYPLKSVAVAILPSLTVLMIDPEKQVRENAFRSCKGFMEKLEKASENPEIIPKLESEVNMRYSAGSFAQNMPQWASRALSSLTTKFQKPVSSLLARSDLKEEAASTKKHQAEDFTPSSDGKNPTATTPTTTNSTVVANSTFTAASSSTVVKSESELLDKFKSDWNSWDDDWDSEQTPAKQQTATTDLNDDDKFSMQTEVNDVNEEIDWATGEDWQGWDELLSSPAVVAKSVLTERKSKHHQKSKHHISVVKICLLALLLISKMSITEFPFEYLHSEIVQFLLTYADEASVLKKLEDMGVRVGLALAEFLSMDMLPLRAEIDVVKFLCKEFWCGIFGKQVNSLRTNHQGIYVIYDNSFVLLQPFSNNNQYQEEVQRYLAFTRGLIRGVLGDFGLNAAVVADVQEMPALPADGVVFATSAVETNWLLLLLLCFFCSFGNLETSLLVCFSSGLDCQHLQMDDGTSGAESQILMSSTNVEESHDNAQIDNVNSGQSVEMPQPAPRKNSKKSVVEEEEEEEEDEDDEEFLSRRSKPALKIIVHNEPSAAAVPPVQSNTTLEMTAKTTKQEWSWNSSIQDSSNIIDEAKLKSECPDAPVAVKSDDSIEKKVLENVENFTKEMPKADSAEAEKAGTVQTVEEIGNNQKIIAQQNSTNNATENTSSNENDAASTVVKSEPEIGKQEDKIQDIVENETAVVKSESESGKSEMEKQFIEIHTTQESANAVASAEPVSWAVMVESETKQQVDQIQSDSAVSQQQNEAKLQAEEENAKSVVHIQTVQQQVSAVEKSDDCKAEEQLANGQQQRVVVTSTDLGTTEQQFAPVGSQEEKAETPSNVEHVTGADIENVAKDVEKLETSQSAAVVQTTVISSENEPSDKQNLHSTTSAVAQSKHTDNSTVTRSKIEISPIEVSSVKPIHDSSTGSKLKTEQSESSTCETSTKQQQHSADNLEADHQIGSAVTFESTVEDGYRKEVKTETKVSKSPNSSTTTKIISTTVKMEKQGTEAVPNMKDFIHAEMADLMKKMEQQHGSGVVFKDVQLMDKQSSTTGKTEQRFESTAQKAADQANADFSKPTSKTTFQSTEIPIERLLVDSDAQHQQPTAQKTVTRIEKTRTYMKKVDDPTSWIQQESVAKNNWASSAPWAKSTSTIAVPFSIPDVGKAQHYYKQVKTTTTTTTTRTERSSTTAGAEPKTTVTSSETVSQEGSKPSFDSWFGTVFVKPDTIRPLTVVEHQTADKSYSTNNAKAGASSFAEDVVSTTVPANVYSTHYSQSVVEIPLQQQHHSAEPTNNSRYTSNYSTKQTRSYKTSRPLSWQASGQQQQQQYQTFTEVPFSSHDQFVDRSWMGQQVKIPFAENANQSYSKTTYHSSERSILKQQPALSTQWQQHATAYGNQLTGQPAAASQSKLFLGKMPGRMTTKWPPSNFTVNNEQEQHFHSSENGGMRRTGWHEDVGHAPPAGQQQREEVGQQRQAPSTTGGSFWTVTTTRHHTSTALSVAELLISTLLVT</sequence>
<dbReference type="Proteomes" id="UP000054995">
    <property type="component" value="Unassembled WGS sequence"/>
</dbReference>
<evidence type="ECO:0000256" key="6">
    <source>
        <dbReference type="ARBA" id="ARBA00056114"/>
    </source>
</evidence>
<dbReference type="SUPFAM" id="SSF48371">
    <property type="entry name" value="ARM repeat"/>
    <property type="match status" value="1"/>
</dbReference>
<feature type="compositionally biased region" description="Low complexity" evidence="7">
    <location>
        <begin position="1790"/>
        <end position="1803"/>
    </location>
</feature>
<reference evidence="10 11" key="1">
    <citation type="submission" date="2015-01" db="EMBL/GenBank/DDBJ databases">
        <title>Evolution of Trichinella species and genotypes.</title>
        <authorList>
            <person name="Korhonen P.K."/>
            <person name="Edoardo P."/>
            <person name="Giuseppe L.R."/>
            <person name="Gasser R.B."/>
        </authorList>
    </citation>
    <scope>NUCLEOTIDE SEQUENCE [LARGE SCALE GENOMIC DNA]</scope>
    <source>
        <strain evidence="10">ISS470</strain>
    </source>
</reference>
<feature type="compositionally biased region" description="Basic and acidic residues" evidence="7">
    <location>
        <begin position="1274"/>
        <end position="1286"/>
    </location>
</feature>
<accession>A0A0V1FIT8</accession>
<dbReference type="InterPro" id="IPR011989">
    <property type="entry name" value="ARM-like"/>
</dbReference>
<proteinExistence type="inferred from homology"/>
<dbReference type="PANTHER" id="PTHR12984">
    <property type="entry name" value="SCY1-RELATED S/T PROTEIN KINASE-LIKE"/>
    <property type="match status" value="1"/>
</dbReference>
<gene>
    <name evidence="10" type="primary">SCYL1</name>
    <name evidence="10" type="ORF">T4D_2587</name>
</gene>
<feature type="compositionally biased region" description="Polar residues" evidence="7">
    <location>
        <begin position="1479"/>
        <end position="1499"/>
    </location>
</feature>
<dbReference type="SUPFAM" id="SSF50156">
    <property type="entry name" value="PDZ domain-like"/>
    <property type="match status" value="1"/>
</dbReference>
<dbReference type="Gene3D" id="2.30.42.10">
    <property type="match status" value="1"/>
</dbReference>
<comment type="caution">
    <text evidence="10">The sequence shown here is derived from an EMBL/GenBank/DDBJ whole genome shotgun (WGS) entry which is preliminary data.</text>
</comment>
<evidence type="ECO:0000256" key="1">
    <source>
        <dbReference type="ARBA" id="ARBA00004222"/>
    </source>
</evidence>
<evidence type="ECO:0000256" key="7">
    <source>
        <dbReference type="SAM" id="MobiDB-lite"/>
    </source>
</evidence>
<dbReference type="Pfam" id="PF00069">
    <property type="entry name" value="Pkinase"/>
    <property type="match status" value="1"/>
</dbReference>
<feature type="compositionally biased region" description="Polar residues" evidence="7">
    <location>
        <begin position="1877"/>
        <end position="1914"/>
    </location>
</feature>
<feature type="compositionally biased region" description="Polar residues" evidence="7">
    <location>
        <begin position="1345"/>
        <end position="1360"/>
    </location>
</feature>
<dbReference type="GO" id="GO:0005794">
    <property type="term" value="C:Golgi apparatus"/>
    <property type="evidence" value="ECO:0007669"/>
    <property type="project" value="UniProtKB-SubCell"/>
</dbReference>
<keyword evidence="10" id="KW-0808">Transferase</keyword>
<organism evidence="10 11">
    <name type="scientific">Trichinella pseudospiralis</name>
    <name type="common">Parasitic roundworm</name>
    <dbReference type="NCBI Taxonomy" id="6337"/>
    <lineage>
        <taxon>Eukaryota</taxon>
        <taxon>Metazoa</taxon>
        <taxon>Ecdysozoa</taxon>
        <taxon>Nematoda</taxon>
        <taxon>Enoplea</taxon>
        <taxon>Dorylaimia</taxon>
        <taxon>Trichinellida</taxon>
        <taxon>Trichinellidae</taxon>
        <taxon>Trichinella</taxon>
    </lineage>
</organism>
<feature type="compositionally biased region" description="Polar residues" evidence="7">
    <location>
        <begin position="1644"/>
        <end position="1658"/>
    </location>
</feature>
<evidence type="ECO:0000313" key="11">
    <source>
        <dbReference type="Proteomes" id="UP000054995"/>
    </source>
</evidence>
<evidence type="ECO:0000256" key="5">
    <source>
        <dbReference type="ARBA" id="ARBA00042347"/>
    </source>
</evidence>
<dbReference type="InterPro" id="IPR007194">
    <property type="entry name" value="TRAPP_component"/>
</dbReference>
<feature type="compositionally biased region" description="Low complexity" evidence="7">
    <location>
        <begin position="2064"/>
        <end position="2078"/>
    </location>
</feature>
<dbReference type="Pfam" id="PF00595">
    <property type="entry name" value="PDZ"/>
    <property type="match status" value="1"/>
</dbReference>
<dbReference type="Gene3D" id="1.25.10.10">
    <property type="entry name" value="Leucine-rich Repeat Variant"/>
    <property type="match status" value="1"/>
</dbReference>
<dbReference type="PANTHER" id="PTHR12984:SF3">
    <property type="entry name" value="N-TERMINAL KINASE-LIKE PROTEIN"/>
    <property type="match status" value="1"/>
</dbReference>
<dbReference type="EMBL" id="JYDT01000081">
    <property type="protein sequence ID" value="KRY85874.1"/>
    <property type="molecule type" value="Genomic_DNA"/>
</dbReference>
<dbReference type="Gene3D" id="3.30.200.20">
    <property type="entry name" value="Phosphorylase Kinase, domain 1"/>
    <property type="match status" value="1"/>
</dbReference>
<dbReference type="InterPro" id="IPR051177">
    <property type="entry name" value="CIK-Related_Protein"/>
</dbReference>
<feature type="compositionally biased region" description="Low complexity" evidence="7">
    <location>
        <begin position="1768"/>
        <end position="1783"/>
    </location>
</feature>
<dbReference type="InterPro" id="IPR011009">
    <property type="entry name" value="Kinase-like_dom_sf"/>
</dbReference>
<feature type="region of interest" description="Disordered" evidence="7">
    <location>
        <begin position="1567"/>
        <end position="1586"/>
    </location>
</feature>
<dbReference type="InterPro" id="IPR036034">
    <property type="entry name" value="PDZ_sf"/>
</dbReference>
<feature type="compositionally biased region" description="Low complexity" evidence="7">
    <location>
        <begin position="1529"/>
        <end position="1542"/>
    </location>
</feature>